<comment type="subcellular location">
    <subcellularLocation>
        <location evidence="1">Membrane</location>
        <topology evidence="1">Multi-pass membrane protein</topology>
    </subcellularLocation>
</comment>
<organism evidence="7 8">
    <name type="scientific">Selenobaculum gibii</name>
    <dbReference type="NCBI Taxonomy" id="3054208"/>
    <lineage>
        <taxon>Bacteria</taxon>
        <taxon>Bacillati</taxon>
        <taxon>Bacillota</taxon>
        <taxon>Negativicutes</taxon>
        <taxon>Selenomonadales</taxon>
        <taxon>Selenomonadaceae</taxon>
        <taxon>Selenobaculum</taxon>
    </lineage>
</organism>
<feature type="domain" description="Sodium/calcium exchanger membrane region" evidence="6">
    <location>
        <begin position="4"/>
        <end position="145"/>
    </location>
</feature>
<evidence type="ECO:0000256" key="5">
    <source>
        <dbReference type="SAM" id="Phobius"/>
    </source>
</evidence>
<feature type="transmembrane region" description="Helical" evidence="5">
    <location>
        <begin position="273"/>
        <end position="291"/>
    </location>
</feature>
<keyword evidence="4 5" id="KW-0472">Membrane</keyword>
<evidence type="ECO:0000313" key="8">
    <source>
        <dbReference type="Proteomes" id="UP001243623"/>
    </source>
</evidence>
<evidence type="ECO:0000256" key="2">
    <source>
        <dbReference type="ARBA" id="ARBA00022692"/>
    </source>
</evidence>
<feature type="transmembrane region" description="Helical" evidence="5">
    <location>
        <begin position="207"/>
        <end position="230"/>
    </location>
</feature>
<dbReference type="AlphaFoldDB" id="A0A9Y2AK29"/>
<protein>
    <recommendedName>
        <fullName evidence="6">Sodium/calcium exchanger membrane region domain-containing protein</fullName>
    </recommendedName>
</protein>
<dbReference type="GO" id="GO:0005262">
    <property type="term" value="F:calcium channel activity"/>
    <property type="evidence" value="ECO:0007669"/>
    <property type="project" value="TreeGrafter"/>
</dbReference>
<accession>A0A9Y2AK29</accession>
<evidence type="ECO:0000256" key="3">
    <source>
        <dbReference type="ARBA" id="ARBA00022989"/>
    </source>
</evidence>
<dbReference type="EMBL" id="CP120678">
    <property type="protein sequence ID" value="WIW71158.1"/>
    <property type="molecule type" value="Genomic_DNA"/>
</dbReference>
<evidence type="ECO:0000256" key="1">
    <source>
        <dbReference type="ARBA" id="ARBA00004141"/>
    </source>
</evidence>
<feature type="transmembrane region" description="Helical" evidence="5">
    <location>
        <begin position="103"/>
        <end position="121"/>
    </location>
</feature>
<feature type="transmembrane region" description="Helical" evidence="5">
    <location>
        <begin position="127"/>
        <end position="145"/>
    </location>
</feature>
<dbReference type="GO" id="GO:0008273">
    <property type="term" value="F:calcium, potassium:sodium antiporter activity"/>
    <property type="evidence" value="ECO:0007669"/>
    <property type="project" value="TreeGrafter"/>
</dbReference>
<dbReference type="Pfam" id="PF01699">
    <property type="entry name" value="Na_Ca_ex"/>
    <property type="match status" value="2"/>
</dbReference>
<dbReference type="InterPro" id="IPR004481">
    <property type="entry name" value="K/Na/Ca-exchanger"/>
</dbReference>
<keyword evidence="8" id="KW-1185">Reference proteome</keyword>
<evidence type="ECO:0000259" key="6">
    <source>
        <dbReference type="Pfam" id="PF01699"/>
    </source>
</evidence>
<reference evidence="7" key="1">
    <citation type="submission" date="2023-03" db="EMBL/GenBank/DDBJ databases">
        <title>Selenobaculum gbiensis gen. nov. sp. nov., a new bacterium isolated from the gut microbiota of IBD patient.</title>
        <authorList>
            <person name="Yeo S."/>
            <person name="Park H."/>
            <person name="Huh C.S."/>
        </authorList>
    </citation>
    <scope>NUCLEOTIDE SEQUENCE</scope>
    <source>
        <strain evidence="7">ICN-92133</strain>
    </source>
</reference>
<dbReference type="PANTHER" id="PTHR10846:SF8">
    <property type="entry name" value="INNER MEMBRANE PROTEIN YRBG"/>
    <property type="match status" value="1"/>
</dbReference>
<name>A0A9Y2AK29_9FIRM</name>
<dbReference type="RefSeq" id="WP_147666756.1">
    <property type="nucleotide sequence ID" value="NZ_CP120678.1"/>
</dbReference>
<dbReference type="InterPro" id="IPR044880">
    <property type="entry name" value="NCX_ion-bd_dom_sf"/>
</dbReference>
<keyword evidence="2 5" id="KW-0812">Transmembrane</keyword>
<sequence length="315" mass="34272">MIYLFYLIVAAGVVYLSQKASEYVDLIDKTTKLSGAFIGGIMLSAVTSLPELFTSVSATLFLNKPGLCMGNILGSNLFNLAVLGSLILIFLKSFCKARISSGHLAVTFSTTLIYIAIMLNMNHILNFEIMTVSITSFIILALYLFTLKNLSAENGGSEEQQQLTVTDLTLKQIVTRFILVSIGIIVLSIIITYITDDIAERLNLGEGLAGAIFLGVATSLPEVSSTIALFRMRSYDIAIGNIIGSNIFNFLVLCIADILYIGQGIYDFSDPKTLSLLVYGAVATPLFMILLKARNKTTQVLCPFAMVVCYIAFLL</sequence>
<dbReference type="Gene3D" id="1.20.1420.30">
    <property type="entry name" value="NCX, central ion-binding region"/>
    <property type="match status" value="1"/>
</dbReference>
<evidence type="ECO:0000256" key="4">
    <source>
        <dbReference type="ARBA" id="ARBA00023136"/>
    </source>
</evidence>
<dbReference type="GO" id="GO:0006874">
    <property type="term" value="P:intracellular calcium ion homeostasis"/>
    <property type="evidence" value="ECO:0007669"/>
    <property type="project" value="TreeGrafter"/>
</dbReference>
<feature type="transmembrane region" description="Helical" evidence="5">
    <location>
        <begin position="72"/>
        <end position="91"/>
    </location>
</feature>
<feature type="transmembrane region" description="Helical" evidence="5">
    <location>
        <begin position="242"/>
        <end position="261"/>
    </location>
</feature>
<dbReference type="InterPro" id="IPR004837">
    <property type="entry name" value="NaCa_Exmemb"/>
</dbReference>
<feature type="transmembrane region" description="Helical" evidence="5">
    <location>
        <begin position="177"/>
        <end position="195"/>
    </location>
</feature>
<dbReference type="PANTHER" id="PTHR10846">
    <property type="entry name" value="SODIUM/POTASSIUM/CALCIUM EXCHANGER"/>
    <property type="match status" value="1"/>
</dbReference>
<gene>
    <name evidence="7" type="ORF">P3F81_02175</name>
</gene>
<evidence type="ECO:0000313" key="7">
    <source>
        <dbReference type="EMBL" id="WIW71158.1"/>
    </source>
</evidence>
<feature type="domain" description="Sodium/calcium exchanger membrane region" evidence="6">
    <location>
        <begin position="177"/>
        <end position="315"/>
    </location>
</feature>
<dbReference type="GO" id="GO:0005886">
    <property type="term" value="C:plasma membrane"/>
    <property type="evidence" value="ECO:0007669"/>
    <property type="project" value="TreeGrafter"/>
</dbReference>
<dbReference type="KEGG" id="sgbi:P3F81_02175"/>
<keyword evidence="3 5" id="KW-1133">Transmembrane helix</keyword>
<proteinExistence type="predicted"/>
<dbReference type="Proteomes" id="UP001243623">
    <property type="component" value="Chromosome"/>
</dbReference>